<dbReference type="InterPro" id="IPR036249">
    <property type="entry name" value="Thioredoxin-like_sf"/>
</dbReference>
<protein>
    <submittedName>
        <fullName evidence="6">Cytochrome c oxidase assembly protein</fullName>
    </submittedName>
</protein>
<feature type="binding site" evidence="3">
    <location>
        <position position="170"/>
    </location>
    <ligand>
        <name>Cu cation</name>
        <dbReference type="ChEBI" id="CHEBI:23378"/>
    </ligand>
</feature>
<evidence type="ECO:0000256" key="2">
    <source>
        <dbReference type="ARBA" id="ARBA00023008"/>
    </source>
</evidence>
<evidence type="ECO:0000259" key="5">
    <source>
        <dbReference type="PROSITE" id="PS51352"/>
    </source>
</evidence>
<feature type="domain" description="Thioredoxin" evidence="5">
    <location>
        <begin position="41"/>
        <end position="206"/>
    </location>
</feature>
<keyword evidence="3" id="KW-0479">Metal-binding</keyword>
<dbReference type="GO" id="GO:0046872">
    <property type="term" value="F:metal ion binding"/>
    <property type="evidence" value="ECO:0007669"/>
    <property type="project" value="UniProtKB-KW"/>
</dbReference>
<gene>
    <name evidence="6" type="ORF">CWO92_01115</name>
</gene>
<dbReference type="SUPFAM" id="SSF52833">
    <property type="entry name" value="Thioredoxin-like"/>
    <property type="match status" value="1"/>
</dbReference>
<evidence type="ECO:0000256" key="1">
    <source>
        <dbReference type="ARBA" id="ARBA00010996"/>
    </source>
</evidence>
<dbReference type="CDD" id="cd02968">
    <property type="entry name" value="SCO"/>
    <property type="match status" value="1"/>
</dbReference>
<organism evidence="6 7">
    <name type="scientific">Heyndrickxia camelliae</name>
    <dbReference type="NCBI Taxonomy" id="1707093"/>
    <lineage>
        <taxon>Bacteria</taxon>
        <taxon>Bacillati</taxon>
        <taxon>Bacillota</taxon>
        <taxon>Bacilli</taxon>
        <taxon>Bacillales</taxon>
        <taxon>Bacillaceae</taxon>
        <taxon>Heyndrickxia</taxon>
    </lineage>
</organism>
<feature type="binding site" evidence="3">
    <location>
        <position position="79"/>
    </location>
    <ligand>
        <name>Cu cation</name>
        <dbReference type="ChEBI" id="CHEBI:23378"/>
    </ligand>
</feature>
<keyword evidence="4" id="KW-1015">Disulfide bond</keyword>
<dbReference type="OrthoDB" id="9811998at2"/>
<keyword evidence="7" id="KW-1185">Reference proteome</keyword>
<comment type="similarity">
    <text evidence="1">Belongs to the SCO1/2 family.</text>
</comment>
<evidence type="ECO:0000313" key="6">
    <source>
        <dbReference type="EMBL" id="PKR87122.1"/>
    </source>
</evidence>
<dbReference type="InterPro" id="IPR013766">
    <property type="entry name" value="Thioredoxin_domain"/>
</dbReference>
<dbReference type="InterPro" id="IPR003782">
    <property type="entry name" value="SCO1/SenC"/>
</dbReference>
<accession>A0A2N3LR35</accession>
<comment type="caution">
    <text evidence="6">The sequence shown here is derived from an EMBL/GenBank/DDBJ whole genome shotgun (WGS) entry which is preliminary data.</text>
</comment>
<dbReference type="EMBL" id="PIQO01000001">
    <property type="protein sequence ID" value="PKR87122.1"/>
    <property type="molecule type" value="Genomic_DNA"/>
</dbReference>
<dbReference type="PROSITE" id="PS51352">
    <property type="entry name" value="THIOREDOXIN_2"/>
    <property type="match status" value="1"/>
</dbReference>
<dbReference type="PANTHER" id="PTHR12151:SF25">
    <property type="entry name" value="LINALOOL DEHYDRATASE_ISOMERASE DOMAIN-CONTAINING PROTEIN"/>
    <property type="match status" value="1"/>
</dbReference>
<evidence type="ECO:0000313" key="7">
    <source>
        <dbReference type="Proteomes" id="UP000233440"/>
    </source>
</evidence>
<name>A0A2N3LR35_9BACI</name>
<feature type="disulfide bond" description="Redox-active" evidence="4">
    <location>
        <begin position="79"/>
        <end position="83"/>
    </location>
</feature>
<dbReference type="Gene3D" id="3.40.30.10">
    <property type="entry name" value="Glutaredoxin"/>
    <property type="match status" value="1"/>
</dbReference>
<sequence length="206" mass="23400">MKANTYNIFLEGNILKNLRIPLLLLLVFSIISLSACSSLSNKKGEPVGNFTYTDENGKSFGMKDLKGKVWVANFIFTSCTTICPQLTYQMSELQKKAKKEGLKDVHFVSFSVDPEVDTPKRMKDYASHFQPDFSTWHLLTGYAQKDIEKLALDKFKELVKKPENDTQVVHGTSFYLINKKGEIIKDYSGGKNFKPEEIIKDLKALD</sequence>
<proteinExistence type="inferred from homology"/>
<reference evidence="6 7" key="1">
    <citation type="submission" date="2017-11" db="EMBL/GenBank/DDBJ databases">
        <title>Bacillus camelliae sp. nov., isolated from pu'er tea.</title>
        <authorList>
            <person name="Niu L."/>
        </authorList>
    </citation>
    <scope>NUCLEOTIDE SEQUENCE [LARGE SCALE GENOMIC DNA]</scope>
    <source>
        <strain evidence="6 7">7578-1</strain>
    </source>
</reference>
<dbReference type="PANTHER" id="PTHR12151">
    <property type="entry name" value="ELECTRON TRANSPORT PROTIN SCO1/SENC FAMILY MEMBER"/>
    <property type="match status" value="1"/>
</dbReference>
<evidence type="ECO:0000256" key="3">
    <source>
        <dbReference type="PIRSR" id="PIRSR603782-1"/>
    </source>
</evidence>
<dbReference type="AlphaFoldDB" id="A0A2N3LR35"/>
<dbReference type="Proteomes" id="UP000233440">
    <property type="component" value="Unassembled WGS sequence"/>
</dbReference>
<feature type="binding site" evidence="3">
    <location>
        <position position="83"/>
    </location>
    <ligand>
        <name>Cu cation</name>
        <dbReference type="ChEBI" id="CHEBI:23378"/>
    </ligand>
</feature>
<dbReference type="Pfam" id="PF02630">
    <property type="entry name" value="SCO1-SenC"/>
    <property type="match status" value="1"/>
</dbReference>
<keyword evidence="2 3" id="KW-0186">Copper</keyword>
<evidence type="ECO:0000256" key="4">
    <source>
        <dbReference type="PIRSR" id="PIRSR603782-2"/>
    </source>
</evidence>